<dbReference type="CDD" id="cd05369">
    <property type="entry name" value="TER_DECR_SDR_a"/>
    <property type="match status" value="1"/>
</dbReference>
<dbReference type="GO" id="GO:0008670">
    <property type="term" value="F:2,4-dienoyl-CoA reductase (NADPH) activity"/>
    <property type="evidence" value="ECO:0007669"/>
    <property type="project" value="InterPro"/>
</dbReference>
<dbReference type="GO" id="GO:0009062">
    <property type="term" value="P:fatty acid catabolic process"/>
    <property type="evidence" value="ECO:0007669"/>
    <property type="project" value="InterPro"/>
</dbReference>
<gene>
    <name evidence="3" type="primary">ykuF</name>
    <name evidence="3" type="ORF">GCM10007108_11550</name>
</gene>
<evidence type="ECO:0000313" key="3">
    <source>
        <dbReference type="EMBL" id="GGM75295.1"/>
    </source>
</evidence>
<dbReference type="FunFam" id="3.40.50.720:FF:000084">
    <property type="entry name" value="Short-chain dehydrogenase reductase"/>
    <property type="match status" value="1"/>
</dbReference>
<reference evidence="3" key="2">
    <citation type="submission" date="2022-09" db="EMBL/GenBank/DDBJ databases">
        <authorList>
            <person name="Sun Q."/>
            <person name="Ohkuma M."/>
        </authorList>
    </citation>
    <scope>NUCLEOTIDE SEQUENCE</scope>
    <source>
        <strain evidence="3">JCM 13583</strain>
    </source>
</reference>
<sequence length="269" mass="29232">MFREGMFRDKVFLITGGGTGLGLTIGKMAGSLGARICIVSRKEEHLREGHRVLTEMGIEAEWMVCDVRDSEAVERAVDHFWSGMGRIDVLVNNAAGNFVARTVDITPKGFRTIVDIVLNGTFNMSLYTGRRMISAGGGNIINIVTTYAWTGSAFVVPSAAAKAGVLAMTRSLAAEWGPHKIRVNAVAPGPFRTQGAWEHLGITPEIERKIEERNPLRRVGRPEEIAQVCLFLASDMASYINGACITADGGEWVSNAGQFNLFSGLMGRR</sequence>
<proteinExistence type="predicted"/>
<dbReference type="Gene3D" id="3.40.50.720">
    <property type="entry name" value="NAD(P)-binding Rossmann-like Domain"/>
    <property type="match status" value="1"/>
</dbReference>
<dbReference type="Pfam" id="PF13561">
    <property type="entry name" value="adh_short_C2"/>
    <property type="match status" value="1"/>
</dbReference>
<evidence type="ECO:0000256" key="1">
    <source>
        <dbReference type="ARBA" id="ARBA00022857"/>
    </source>
</evidence>
<keyword evidence="4" id="KW-1185">Reference proteome</keyword>
<keyword evidence="1" id="KW-0521">NADP</keyword>
<protein>
    <submittedName>
        <fullName evidence="3">Short-chain dehydrogenase</fullName>
    </submittedName>
</protein>
<name>A0AA37F9L2_9ARCH</name>
<dbReference type="InterPro" id="IPR045017">
    <property type="entry name" value="DECR2-like"/>
</dbReference>
<dbReference type="Proteomes" id="UP000632195">
    <property type="component" value="Unassembled WGS sequence"/>
</dbReference>
<comment type="caution">
    <text evidence="3">The sequence shown here is derived from an EMBL/GenBank/DDBJ whole genome shotgun (WGS) entry which is preliminary data.</text>
</comment>
<dbReference type="InterPro" id="IPR036291">
    <property type="entry name" value="NAD(P)-bd_dom_sf"/>
</dbReference>
<dbReference type="InterPro" id="IPR002347">
    <property type="entry name" value="SDR_fam"/>
</dbReference>
<accession>A0AA37F9L2</accession>
<dbReference type="EMBL" id="BMNY01000001">
    <property type="protein sequence ID" value="GGM75295.1"/>
    <property type="molecule type" value="Genomic_DNA"/>
</dbReference>
<dbReference type="PRINTS" id="PR00080">
    <property type="entry name" value="SDRFAMILY"/>
</dbReference>
<dbReference type="SUPFAM" id="SSF51735">
    <property type="entry name" value="NAD(P)-binding Rossmann-fold domains"/>
    <property type="match status" value="1"/>
</dbReference>
<evidence type="ECO:0000313" key="4">
    <source>
        <dbReference type="Proteomes" id="UP000632195"/>
    </source>
</evidence>
<dbReference type="PRINTS" id="PR00081">
    <property type="entry name" value="GDHRDH"/>
</dbReference>
<dbReference type="PANTHER" id="PTHR43296">
    <property type="entry name" value="PEROXISOMAL 2,4-DIENOYL-COA REDUCTASE"/>
    <property type="match status" value="1"/>
</dbReference>
<organism evidence="3 4">
    <name type="scientific">Thermogymnomonas acidicola</name>
    <dbReference type="NCBI Taxonomy" id="399579"/>
    <lineage>
        <taxon>Archaea</taxon>
        <taxon>Methanobacteriati</taxon>
        <taxon>Thermoplasmatota</taxon>
        <taxon>Thermoplasmata</taxon>
        <taxon>Thermoplasmatales</taxon>
        <taxon>Thermogymnomonas</taxon>
    </lineage>
</organism>
<keyword evidence="2" id="KW-0560">Oxidoreductase</keyword>
<dbReference type="RefSeq" id="WP_188681066.1">
    <property type="nucleotide sequence ID" value="NZ_BMNY01000001.1"/>
</dbReference>
<reference evidence="3" key="1">
    <citation type="journal article" date="2014" name="Int. J. Syst. Evol. Microbiol.">
        <title>Complete genome sequence of Corynebacterium casei LMG S-19264T (=DSM 44701T), isolated from a smear-ripened cheese.</title>
        <authorList>
            <consortium name="US DOE Joint Genome Institute (JGI-PGF)"/>
            <person name="Walter F."/>
            <person name="Albersmeier A."/>
            <person name="Kalinowski J."/>
            <person name="Ruckert C."/>
        </authorList>
    </citation>
    <scope>NUCLEOTIDE SEQUENCE</scope>
    <source>
        <strain evidence="3">JCM 13583</strain>
    </source>
</reference>
<dbReference type="PANTHER" id="PTHR43296:SF2">
    <property type="entry name" value="PEROXISOMAL 2,4-DIENOYL-COA REDUCTASE [(3E)-ENOYL-COA-PRODUCING]"/>
    <property type="match status" value="1"/>
</dbReference>
<evidence type="ECO:0000256" key="2">
    <source>
        <dbReference type="ARBA" id="ARBA00023002"/>
    </source>
</evidence>
<dbReference type="AlphaFoldDB" id="A0AA37F9L2"/>